<evidence type="ECO:0000256" key="2">
    <source>
        <dbReference type="SAM" id="Phobius"/>
    </source>
</evidence>
<dbReference type="AlphaFoldDB" id="A0A7G7BRY3"/>
<gene>
    <name evidence="3" type="ORF">F0344_29010</name>
</gene>
<proteinExistence type="predicted"/>
<dbReference type="EMBL" id="CP045702">
    <property type="protein sequence ID" value="QNE78098.1"/>
    <property type="molecule type" value="Genomic_DNA"/>
</dbReference>
<organism evidence="3 4">
    <name type="scientific">Streptomyces finlayi</name>
    <dbReference type="NCBI Taxonomy" id="67296"/>
    <lineage>
        <taxon>Bacteria</taxon>
        <taxon>Bacillati</taxon>
        <taxon>Actinomycetota</taxon>
        <taxon>Actinomycetes</taxon>
        <taxon>Kitasatosporales</taxon>
        <taxon>Streptomycetaceae</taxon>
        <taxon>Streptomyces</taxon>
    </lineage>
</organism>
<evidence type="ECO:0000313" key="3">
    <source>
        <dbReference type="EMBL" id="QNE78098.1"/>
    </source>
</evidence>
<evidence type="ECO:0000313" key="4">
    <source>
        <dbReference type="Proteomes" id="UP000515307"/>
    </source>
</evidence>
<sequence>MSRTPTEQRPRAVSGHTPRPCPAEPKDRKLRRAARIGLALIVPVALLCGIAALASSDGSRCLTYGEHCADVSGTAILAALLTTAASGVAASVCPCARLPFAQARAWALFLQYGTLLTGAGMMLSYT</sequence>
<keyword evidence="2" id="KW-1133">Transmembrane helix</keyword>
<protein>
    <submittedName>
        <fullName evidence="3">Uncharacterized protein</fullName>
    </submittedName>
</protein>
<keyword evidence="2" id="KW-0472">Membrane</keyword>
<reference evidence="4" key="1">
    <citation type="submission" date="2019-10" db="EMBL/GenBank/DDBJ databases">
        <title>Antimicrobial potential of Antarctic Bacteria.</title>
        <authorList>
            <person name="Benaud N."/>
            <person name="Edwards R.J."/>
            <person name="Ferrari B.C."/>
        </authorList>
    </citation>
    <scope>NUCLEOTIDE SEQUENCE [LARGE SCALE GENOMIC DNA]</scope>
    <source>
        <strain evidence="4">NBSH44</strain>
    </source>
</reference>
<dbReference type="KEGG" id="sfiy:F0344_29010"/>
<keyword evidence="2" id="KW-0812">Transmembrane</keyword>
<feature type="transmembrane region" description="Helical" evidence="2">
    <location>
        <begin position="36"/>
        <end position="54"/>
    </location>
</feature>
<name>A0A7G7BRY3_9ACTN</name>
<dbReference type="RefSeq" id="WP_185301558.1">
    <property type="nucleotide sequence ID" value="NZ_CP045702.1"/>
</dbReference>
<dbReference type="Proteomes" id="UP000515307">
    <property type="component" value="Chromosome"/>
</dbReference>
<feature type="transmembrane region" description="Helical" evidence="2">
    <location>
        <begin position="105"/>
        <end position="125"/>
    </location>
</feature>
<feature type="compositionally biased region" description="Basic and acidic residues" evidence="1">
    <location>
        <begin position="1"/>
        <end position="10"/>
    </location>
</feature>
<keyword evidence="4" id="KW-1185">Reference proteome</keyword>
<evidence type="ECO:0000256" key="1">
    <source>
        <dbReference type="SAM" id="MobiDB-lite"/>
    </source>
</evidence>
<accession>A0A7G7BRY3</accession>
<feature type="transmembrane region" description="Helical" evidence="2">
    <location>
        <begin position="74"/>
        <end position="93"/>
    </location>
</feature>
<feature type="region of interest" description="Disordered" evidence="1">
    <location>
        <begin position="1"/>
        <end position="27"/>
    </location>
</feature>